<evidence type="ECO:0000313" key="1">
    <source>
        <dbReference type="EMBL" id="MBB4837472.1"/>
    </source>
</evidence>
<gene>
    <name evidence="1" type="ORF">HNP52_000523</name>
</gene>
<protein>
    <submittedName>
        <fullName evidence="1">Uncharacterized protein</fullName>
    </submittedName>
</protein>
<reference evidence="1 2" key="1">
    <citation type="submission" date="2020-08" db="EMBL/GenBank/DDBJ databases">
        <title>Functional genomics of gut bacteria from endangered species of beetles.</title>
        <authorList>
            <person name="Carlos-Shanley C."/>
        </authorList>
    </citation>
    <scope>NUCLEOTIDE SEQUENCE [LARGE SCALE GENOMIC DNA]</scope>
    <source>
        <strain evidence="1 2">S00224</strain>
    </source>
</reference>
<dbReference type="EMBL" id="JACHLN010000001">
    <property type="protein sequence ID" value="MBB4837472.1"/>
    <property type="molecule type" value="Genomic_DNA"/>
</dbReference>
<dbReference type="Proteomes" id="UP000575241">
    <property type="component" value="Unassembled WGS sequence"/>
</dbReference>
<keyword evidence="2" id="KW-1185">Reference proteome</keyword>
<dbReference type="RefSeq" id="WP_184162088.1">
    <property type="nucleotide sequence ID" value="NZ_JACHLN010000001.1"/>
</dbReference>
<comment type="caution">
    <text evidence="1">The sequence shown here is derived from an EMBL/GenBank/DDBJ whole genome shotgun (WGS) entry which is preliminary data.</text>
</comment>
<sequence>MRRLDKLPPAFKRYAKVGGAFDFAVFDDAEDGEEAAVAAIHGLLGDGIDAAALRSIGHRQIELAEFLGAHCHPESRKLIKRGTWRTTDGQELVDPPFKKVARLVLSGGGYAIPLPGEGGQFARAFVEPPYGLDASPREIQELFGEILGFLLPPDEPHRILDWASPRLAEVSPRFEAGMEWWGAFLFTIHQPERGRLIAFAASTTD</sequence>
<accession>A0A7W7JY25</accession>
<organism evidence="1 2">
    <name type="scientific">Sphingomonas kyeonggiensis</name>
    <dbReference type="NCBI Taxonomy" id="1268553"/>
    <lineage>
        <taxon>Bacteria</taxon>
        <taxon>Pseudomonadati</taxon>
        <taxon>Pseudomonadota</taxon>
        <taxon>Alphaproteobacteria</taxon>
        <taxon>Sphingomonadales</taxon>
        <taxon>Sphingomonadaceae</taxon>
        <taxon>Sphingomonas</taxon>
    </lineage>
</organism>
<dbReference type="AlphaFoldDB" id="A0A7W7JY25"/>
<name>A0A7W7JY25_9SPHN</name>
<evidence type="ECO:0000313" key="2">
    <source>
        <dbReference type="Proteomes" id="UP000575241"/>
    </source>
</evidence>
<proteinExistence type="predicted"/>